<dbReference type="Proteomes" id="UP000799776">
    <property type="component" value="Unassembled WGS sequence"/>
</dbReference>
<reference evidence="2" key="1">
    <citation type="journal article" date="2020" name="Stud. Mycol.">
        <title>101 Dothideomycetes genomes: a test case for predicting lifestyles and emergence of pathogens.</title>
        <authorList>
            <person name="Haridas S."/>
            <person name="Albert R."/>
            <person name="Binder M."/>
            <person name="Bloem J."/>
            <person name="Labutti K."/>
            <person name="Salamov A."/>
            <person name="Andreopoulos B."/>
            <person name="Baker S."/>
            <person name="Barry K."/>
            <person name="Bills G."/>
            <person name="Bluhm B."/>
            <person name="Cannon C."/>
            <person name="Castanera R."/>
            <person name="Culley D."/>
            <person name="Daum C."/>
            <person name="Ezra D."/>
            <person name="Gonzalez J."/>
            <person name="Henrissat B."/>
            <person name="Kuo A."/>
            <person name="Liang C."/>
            <person name="Lipzen A."/>
            <person name="Lutzoni F."/>
            <person name="Magnuson J."/>
            <person name="Mondo S."/>
            <person name="Nolan M."/>
            <person name="Ohm R."/>
            <person name="Pangilinan J."/>
            <person name="Park H.-J."/>
            <person name="Ramirez L."/>
            <person name="Alfaro M."/>
            <person name="Sun H."/>
            <person name="Tritt A."/>
            <person name="Yoshinaga Y."/>
            <person name="Zwiers L.-H."/>
            <person name="Turgeon B."/>
            <person name="Goodwin S."/>
            <person name="Spatafora J."/>
            <person name="Crous P."/>
            <person name="Grigoriev I."/>
        </authorList>
    </citation>
    <scope>NUCLEOTIDE SEQUENCE</scope>
    <source>
        <strain evidence="2">CBS 121410</strain>
    </source>
</reference>
<feature type="compositionally biased region" description="Basic and acidic residues" evidence="1">
    <location>
        <begin position="15"/>
        <end position="33"/>
    </location>
</feature>
<protein>
    <submittedName>
        <fullName evidence="2">Uncharacterized protein</fullName>
    </submittedName>
</protein>
<name>A0A9P4HS18_9PEZI</name>
<gene>
    <name evidence="2" type="ORF">K490DRAFT_59697</name>
</gene>
<feature type="compositionally biased region" description="Basic and acidic residues" evidence="1">
    <location>
        <begin position="121"/>
        <end position="134"/>
    </location>
</feature>
<comment type="caution">
    <text evidence="2">The sequence shown here is derived from an EMBL/GenBank/DDBJ whole genome shotgun (WGS) entry which is preliminary data.</text>
</comment>
<dbReference type="AlphaFoldDB" id="A0A9P4HS18"/>
<evidence type="ECO:0000256" key="1">
    <source>
        <dbReference type="SAM" id="MobiDB-lite"/>
    </source>
</evidence>
<proteinExistence type="predicted"/>
<evidence type="ECO:0000313" key="2">
    <source>
        <dbReference type="EMBL" id="KAF2084275.1"/>
    </source>
</evidence>
<dbReference type="EMBL" id="ML978743">
    <property type="protein sequence ID" value="KAF2084275.1"/>
    <property type="molecule type" value="Genomic_DNA"/>
</dbReference>
<sequence length="145" mass="14980">MSAEYQGQNPLDIAAKAERDLNSHTAKHGHDANRSAQHGHGASNSTEESGVDVNGAEKFPGGSVLYGSAASGSGDNRAIPLEEGGDIQKGTGRLTKAGDFEGPGGPEDKARMYAESQPGNDDVRSNIRQGDETVRPPGHPSGTSN</sequence>
<accession>A0A9P4HS18</accession>
<evidence type="ECO:0000313" key="3">
    <source>
        <dbReference type="Proteomes" id="UP000799776"/>
    </source>
</evidence>
<keyword evidence="3" id="KW-1185">Reference proteome</keyword>
<dbReference type="OrthoDB" id="3359339at2759"/>
<feature type="region of interest" description="Disordered" evidence="1">
    <location>
        <begin position="1"/>
        <end position="145"/>
    </location>
</feature>
<organism evidence="2 3">
    <name type="scientific">Saccharata proteae CBS 121410</name>
    <dbReference type="NCBI Taxonomy" id="1314787"/>
    <lineage>
        <taxon>Eukaryota</taxon>
        <taxon>Fungi</taxon>
        <taxon>Dikarya</taxon>
        <taxon>Ascomycota</taxon>
        <taxon>Pezizomycotina</taxon>
        <taxon>Dothideomycetes</taxon>
        <taxon>Dothideomycetes incertae sedis</taxon>
        <taxon>Botryosphaeriales</taxon>
        <taxon>Saccharataceae</taxon>
        <taxon>Saccharata</taxon>
    </lineage>
</organism>